<accession>A0ABQ5CRH3</accession>
<protein>
    <submittedName>
        <fullName evidence="2">Uncharacterized protein</fullName>
    </submittedName>
</protein>
<evidence type="ECO:0000313" key="2">
    <source>
        <dbReference type="EMBL" id="GJT28471.1"/>
    </source>
</evidence>
<reference evidence="2" key="1">
    <citation type="journal article" date="2022" name="Int. J. Mol. Sci.">
        <title>Draft Genome of Tanacetum Coccineum: Genomic Comparison of Closely Related Tanacetum-Family Plants.</title>
        <authorList>
            <person name="Yamashiro T."/>
            <person name="Shiraishi A."/>
            <person name="Nakayama K."/>
            <person name="Satake H."/>
        </authorList>
    </citation>
    <scope>NUCLEOTIDE SEQUENCE</scope>
</reference>
<evidence type="ECO:0000313" key="3">
    <source>
        <dbReference type="Proteomes" id="UP001151760"/>
    </source>
</evidence>
<feature type="compositionally biased region" description="Acidic residues" evidence="1">
    <location>
        <begin position="13"/>
        <end position="22"/>
    </location>
</feature>
<organism evidence="2 3">
    <name type="scientific">Tanacetum coccineum</name>
    <dbReference type="NCBI Taxonomy" id="301880"/>
    <lineage>
        <taxon>Eukaryota</taxon>
        <taxon>Viridiplantae</taxon>
        <taxon>Streptophyta</taxon>
        <taxon>Embryophyta</taxon>
        <taxon>Tracheophyta</taxon>
        <taxon>Spermatophyta</taxon>
        <taxon>Magnoliopsida</taxon>
        <taxon>eudicotyledons</taxon>
        <taxon>Gunneridae</taxon>
        <taxon>Pentapetalae</taxon>
        <taxon>asterids</taxon>
        <taxon>campanulids</taxon>
        <taxon>Asterales</taxon>
        <taxon>Asteraceae</taxon>
        <taxon>Asteroideae</taxon>
        <taxon>Anthemideae</taxon>
        <taxon>Anthemidinae</taxon>
        <taxon>Tanacetum</taxon>
    </lineage>
</organism>
<sequence length="48" mass="5562">MTRKKTQTPTVNLDDDAEDVEEGSSAQVHQRWKAEEEKLLCETWIEVS</sequence>
<reference evidence="2" key="2">
    <citation type="submission" date="2022-01" db="EMBL/GenBank/DDBJ databases">
        <authorList>
            <person name="Yamashiro T."/>
            <person name="Shiraishi A."/>
            <person name="Satake H."/>
            <person name="Nakayama K."/>
        </authorList>
    </citation>
    <scope>NUCLEOTIDE SEQUENCE</scope>
</reference>
<comment type="caution">
    <text evidence="2">The sequence shown here is derived from an EMBL/GenBank/DDBJ whole genome shotgun (WGS) entry which is preliminary data.</text>
</comment>
<keyword evidence="3" id="KW-1185">Reference proteome</keyword>
<feature type="non-terminal residue" evidence="2">
    <location>
        <position position="48"/>
    </location>
</feature>
<proteinExistence type="predicted"/>
<evidence type="ECO:0000256" key="1">
    <source>
        <dbReference type="SAM" id="MobiDB-lite"/>
    </source>
</evidence>
<feature type="region of interest" description="Disordered" evidence="1">
    <location>
        <begin position="1"/>
        <end position="29"/>
    </location>
</feature>
<dbReference type="EMBL" id="BQNB010014463">
    <property type="protein sequence ID" value="GJT28471.1"/>
    <property type="molecule type" value="Genomic_DNA"/>
</dbReference>
<dbReference type="Proteomes" id="UP001151760">
    <property type="component" value="Unassembled WGS sequence"/>
</dbReference>
<name>A0ABQ5CRH3_9ASTR</name>
<gene>
    <name evidence="2" type="ORF">Tco_0908746</name>
</gene>